<evidence type="ECO:0000259" key="8">
    <source>
        <dbReference type="Pfam" id="PF02687"/>
    </source>
</evidence>
<dbReference type="InterPro" id="IPR003838">
    <property type="entry name" value="ABC3_permease_C"/>
</dbReference>
<dbReference type="InterPro" id="IPR025857">
    <property type="entry name" value="MacB_PCD"/>
</dbReference>
<dbReference type="Pfam" id="PF02687">
    <property type="entry name" value="FtsX"/>
    <property type="match status" value="1"/>
</dbReference>
<reference evidence="10" key="1">
    <citation type="submission" date="2021-04" db="EMBL/GenBank/DDBJ databases">
        <title>novel species isolated from subtropical streams in China.</title>
        <authorList>
            <person name="Lu H."/>
        </authorList>
    </citation>
    <scope>NUCLEOTIDE SEQUENCE</scope>
    <source>
        <strain evidence="10">FT137W</strain>
    </source>
</reference>
<proteinExistence type="inferred from homology"/>
<evidence type="ECO:0000259" key="9">
    <source>
        <dbReference type="Pfam" id="PF12704"/>
    </source>
</evidence>
<dbReference type="EMBL" id="JAGSPJ010000001">
    <property type="protein sequence ID" value="MBR7798907.1"/>
    <property type="molecule type" value="Genomic_DNA"/>
</dbReference>
<protein>
    <submittedName>
        <fullName evidence="10">ABC transporter permease</fullName>
    </submittedName>
</protein>
<keyword evidence="2" id="KW-1003">Cell membrane</keyword>
<feature type="domain" description="MacB-like periplasmic core" evidence="9">
    <location>
        <begin position="20"/>
        <end position="252"/>
    </location>
</feature>
<comment type="similarity">
    <text evidence="6">Belongs to the ABC-4 integral membrane protein family.</text>
</comment>
<dbReference type="GO" id="GO:0005886">
    <property type="term" value="C:plasma membrane"/>
    <property type="evidence" value="ECO:0007669"/>
    <property type="project" value="UniProtKB-SubCell"/>
</dbReference>
<dbReference type="PANTHER" id="PTHR30572:SF4">
    <property type="entry name" value="ABC TRANSPORTER PERMEASE YTRF"/>
    <property type="match status" value="1"/>
</dbReference>
<keyword evidence="11" id="KW-1185">Reference proteome</keyword>
<keyword evidence="5 7" id="KW-0472">Membrane</keyword>
<evidence type="ECO:0000256" key="5">
    <source>
        <dbReference type="ARBA" id="ARBA00023136"/>
    </source>
</evidence>
<feature type="transmembrane region" description="Helical" evidence="7">
    <location>
        <begin position="374"/>
        <end position="393"/>
    </location>
</feature>
<keyword evidence="4 7" id="KW-1133">Transmembrane helix</keyword>
<name>A0A941E0A8_9BURK</name>
<dbReference type="AlphaFoldDB" id="A0A941E0A8"/>
<dbReference type="InterPro" id="IPR050250">
    <property type="entry name" value="Macrolide_Exporter_MacB"/>
</dbReference>
<evidence type="ECO:0000256" key="2">
    <source>
        <dbReference type="ARBA" id="ARBA00022475"/>
    </source>
</evidence>
<keyword evidence="3 7" id="KW-0812">Transmembrane</keyword>
<dbReference type="Proteomes" id="UP000678545">
    <property type="component" value="Unassembled WGS sequence"/>
</dbReference>
<organism evidence="10 11">
    <name type="scientific">Undibacterium fentianense</name>
    <dbReference type="NCBI Taxonomy" id="2828728"/>
    <lineage>
        <taxon>Bacteria</taxon>
        <taxon>Pseudomonadati</taxon>
        <taxon>Pseudomonadota</taxon>
        <taxon>Betaproteobacteria</taxon>
        <taxon>Burkholderiales</taxon>
        <taxon>Oxalobacteraceae</taxon>
        <taxon>Undibacterium</taxon>
    </lineage>
</organism>
<gene>
    <name evidence="10" type="ORF">KDM90_02650</name>
</gene>
<sequence length="411" mass="44102">MNRALILEAVAELKRRKLRTGLTLLGMIFGVAAIVAMLAVGEGSKREALRLVAELGLNNVIVESKSIPNDKLKEVRTRSLGLSEADANAALAVVPGAQSVALKKEIKVDQLVYQTNIVTGRAFAVSQSYAEHGGLNVTKGRWFEKEDGETLAPVCVIGARLAKTLFGDLDPIGERVKLNHTWLQVVGVLADRSAGKSEFEGVKLGLDDERLFVPWESGRARFFFTPIEDEADGISLRLDGKVAPDLAARVLQTLIQERHAGADDTNLIVPMGLYRQNQQTQKIFTIVMSSIAAVSLLVGGIGIMNIMLANVLERRREIGLKRALGARRRDVVEQFLAEALVIAVSGALLGLALGVVAAYSIATLASWSVAWSPLSLFIAVAMCVAVGLVFGVFPAKQASMLDPIAALRSDG</sequence>
<evidence type="ECO:0000256" key="4">
    <source>
        <dbReference type="ARBA" id="ARBA00022989"/>
    </source>
</evidence>
<dbReference type="RefSeq" id="WP_212674028.1">
    <property type="nucleotide sequence ID" value="NZ_JAGSPJ010000001.1"/>
</dbReference>
<dbReference type="Pfam" id="PF12704">
    <property type="entry name" value="MacB_PCD"/>
    <property type="match status" value="1"/>
</dbReference>
<feature type="transmembrane region" description="Helical" evidence="7">
    <location>
        <begin position="283"/>
        <end position="312"/>
    </location>
</feature>
<comment type="caution">
    <text evidence="10">The sequence shown here is derived from an EMBL/GenBank/DDBJ whole genome shotgun (WGS) entry which is preliminary data.</text>
</comment>
<dbReference type="PANTHER" id="PTHR30572">
    <property type="entry name" value="MEMBRANE COMPONENT OF TRANSPORTER-RELATED"/>
    <property type="match status" value="1"/>
</dbReference>
<comment type="subcellular location">
    <subcellularLocation>
        <location evidence="1">Cell membrane</location>
        <topology evidence="1">Multi-pass membrane protein</topology>
    </subcellularLocation>
</comment>
<evidence type="ECO:0000256" key="1">
    <source>
        <dbReference type="ARBA" id="ARBA00004651"/>
    </source>
</evidence>
<accession>A0A941E0A8</accession>
<evidence type="ECO:0000313" key="11">
    <source>
        <dbReference type="Proteomes" id="UP000678545"/>
    </source>
</evidence>
<feature type="transmembrane region" description="Helical" evidence="7">
    <location>
        <begin position="335"/>
        <end position="362"/>
    </location>
</feature>
<evidence type="ECO:0000256" key="7">
    <source>
        <dbReference type="SAM" id="Phobius"/>
    </source>
</evidence>
<evidence type="ECO:0000256" key="3">
    <source>
        <dbReference type="ARBA" id="ARBA00022692"/>
    </source>
</evidence>
<evidence type="ECO:0000256" key="6">
    <source>
        <dbReference type="ARBA" id="ARBA00038076"/>
    </source>
</evidence>
<feature type="transmembrane region" description="Helical" evidence="7">
    <location>
        <begin position="21"/>
        <end position="41"/>
    </location>
</feature>
<feature type="domain" description="ABC3 transporter permease C-terminal" evidence="8">
    <location>
        <begin position="290"/>
        <end position="399"/>
    </location>
</feature>
<evidence type="ECO:0000313" key="10">
    <source>
        <dbReference type="EMBL" id="MBR7798907.1"/>
    </source>
</evidence>
<dbReference type="GO" id="GO:0022857">
    <property type="term" value="F:transmembrane transporter activity"/>
    <property type="evidence" value="ECO:0007669"/>
    <property type="project" value="TreeGrafter"/>
</dbReference>